<comment type="caution">
    <text evidence="1">The sequence shown here is derived from an EMBL/GenBank/DDBJ whole genome shotgun (WGS) entry which is preliminary data.</text>
</comment>
<dbReference type="AlphaFoldDB" id="A0A7Y7U7X1"/>
<evidence type="ECO:0000313" key="2">
    <source>
        <dbReference type="Proteomes" id="UP000565521"/>
    </source>
</evidence>
<evidence type="ECO:0000313" key="1">
    <source>
        <dbReference type="EMBL" id="NVO33224.1"/>
    </source>
</evidence>
<protein>
    <submittedName>
        <fullName evidence="1">Uncharacterized protein</fullName>
    </submittedName>
</protein>
<dbReference type="EMBL" id="JABKAU010000054">
    <property type="protein sequence ID" value="NVO33224.1"/>
    <property type="molecule type" value="Genomic_DNA"/>
</dbReference>
<dbReference type="RefSeq" id="WP_176910058.1">
    <property type="nucleotide sequence ID" value="NZ_JABKAU010000054.1"/>
</dbReference>
<name>A0A7Y7U7X1_9BACT</name>
<gene>
    <name evidence="1" type="ORF">HW554_18615</name>
</gene>
<sequence>MPSPAVSFRPTPLAAGTAPTPAAAYALEQRLLRAYTSALKQLTEQQYQSLVATLVAPGGVMAPRRKPSRPDSVKLRDAREERIYDDVPELIRCFRPDEQPALALLLLPMGTNPLDLAGAVSLVLTQERRMLQREAPSQTLHRLSDAARAVGAVTLDDAAHCRAAGLGRISSQNYGRLHPGYLFRLPEPKVAQPKPTRRTAPRRAILPVWMRPTQLRLFA</sequence>
<reference evidence="1 2" key="1">
    <citation type="submission" date="2020-05" db="EMBL/GenBank/DDBJ databases">
        <title>Hymenobacter terrestris sp. nov. and Hymenobacter lapidiphilus sp. nov., isolated from regoliths in Antarctica.</title>
        <authorList>
            <person name="Sedlacek I."/>
            <person name="Pantucek R."/>
            <person name="Zeman M."/>
            <person name="Holochova P."/>
            <person name="Kralova S."/>
            <person name="Stankova E."/>
            <person name="Sedo O."/>
            <person name="Micenkova L."/>
            <person name="Svec P."/>
            <person name="Gupta V."/>
            <person name="Sood U."/>
            <person name="Korpole U.S."/>
            <person name="Lal R."/>
        </authorList>
    </citation>
    <scope>NUCLEOTIDE SEQUENCE [LARGE SCALE GENOMIC DNA]</scope>
    <source>
        <strain evidence="1 2">P5342</strain>
    </source>
</reference>
<dbReference type="Proteomes" id="UP000565521">
    <property type="component" value="Unassembled WGS sequence"/>
</dbReference>
<accession>A0A7Y7U7X1</accession>
<keyword evidence="2" id="KW-1185">Reference proteome</keyword>
<proteinExistence type="predicted"/>
<organism evidence="1 2">
    <name type="scientific">Hymenobacter lapidiphilus</name>
    <dbReference type="NCBI Taxonomy" id="2608003"/>
    <lineage>
        <taxon>Bacteria</taxon>
        <taxon>Pseudomonadati</taxon>
        <taxon>Bacteroidota</taxon>
        <taxon>Cytophagia</taxon>
        <taxon>Cytophagales</taxon>
        <taxon>Hymenobacteraceae</taxon>
        <taxon>Hymenobacter</taxon>
    </lineage>
</organism>